<organism evidence="7 8">
    <name type="scientific">Cutaneotrichosporon oleaginosum</name>
    <dbReference type="NCBI Taxonomy" id="879819"/>
    <lineage>
        <taxon>Eukaryota</taxon>
        <taxon>Fungi</taxon>
        <taxon>Dikarya</taxon>
        <taxon>Basidiomycota</taxon>
        <taxon>Agaricomycotina</taxon>
        <taxon>Tremellomycetes</taxon>
        <taxon>Trichosporonales</taxon>
        <taxon>Trichosporonaceae</taxon>
        <taxon>Cutaneotrichosporon</taxon>
    </lineage>
</organism>
<evidence type="ECO:0000313" key="8">
    <source>
        <dbReference type="Proteomes" id="UP000053611"/>
    </source>
</evidence>
<evidence type="ECO:0000256" key="5">
    <source>
        <dbReference type="SAM" id="MobiDB-lite"/>
    </source>
</evidence>
<sequence length="184" mass="19555">MEAGQLLSEALISALESSESWPGARPTATGDATRADEPLRPTVSTRPGLDPRPRPTAQSPLSTPPSDAFVPSGAQAAGSPSTVPLPSNAQAVSSPGKLNVGAIVGVVGGVIGCIALGALVFYCCGWRRKRARHTIQRIEETREPQQRFEIDEVTLPPAYDPQWNAEPLSPISVAQLNEKGRLRW</sequence>
<dbReference type="PANTHER" id="PTHR15549">
    <property type="entry name" value="PAIRED IMMUNOGLOBULIN-LIKE TYPE 2 RECEPTOR"/>
    <property type="match status" value="1"/>
</dbReference>
<keyword evidence="8" id="KW-1185">Reference proteome</keyword>
<feature type="transmembrane region" description="Helical" evidence="6">
    <location>
        <begin position="102"/>
        <end position="124"/>
    </location>
</feature>
<dbReference type="InterPro" id="IPR051694">
    <property type="entry name" value="Immunoregulatory_rcpt-like"/>
</dbReference>
<feature type="region of interest" description="Disordered" evidence="5">
    <location>
        <begin position="15"/>
        <end position="94"/>
    </location>
</feature>
<evidence type="ECO:0000313" key="7">
    <source>
        <dbReference type="EMBL" id="KLT44960.1"/>
    </source>
</evidence>
<dbReference type="GeneID" id="28980311"/>
<dbReference type="EMBL" id="KQ087183">
    <property type="protein sequence ID" value="KLT44960.1"/>
    <property type="molecule type" value="Genomic_DNA"/>
</dbReference>
<dbReference type="GO" id="GO:0016020">
    <property type="term" value="C:membrane"/>
    <property type="evidence" value="ECO:0007669"/>
    <property type="project" value="UniProtKB-SubCell"/>
</dbReference>
<dbReference type="RefSeq" id="XP_018281451.1">
    <property type="nucleotide sequence ID" value="XM_018419708.1"/>
</dbReference>
<evidence type="ECO:0000256" key="4">
    <source>
        <dbReference type="ARBA" id="ARBA00023136"/>
    </source>
</evidence>
<reference evidence="7 8" key="1">
    <citation type="submission" date="2015-03" db="EMBL/GenBank/DDBJ databases">
        <title>Genomics and transcriptomics of the oil-accumulating basidiomycete yeast T. oleaginosus allow insights into substrate utilization and the diverse evolutionary trajectories of mating systems in fungi.</title>
        <authorList>
            <consortium name="DOE Joint Genome Institute"/>
            <person name="Kourist R."/>
            <person name="Kracht O."/>
            <person name="Bracharz F."/>
            <person name="Lipzen A."/>
            <person name="Nolan M."/>
            <person name="Ohm R."/>
            <person name="Grigoriev I."/>
            <person name="Sun S."/>
            <person name="Heitman J."/>
            <person name="Bruck T."/>
            <person name="Nowrousian M."/>
        </authorList>
    </citation>
    <scope>NUCLEOTIDE SEQUENCE [LARGE SCALE GENOMIC DNA]</scope>
    <source>
        <strain evidence="7 8">IBC0246</strain>
    </source>
</reference>
<feature type="compositionally biased region" description="Polar residues" evidence="5">
    <location>
        <begin position="78"/>
        <end position="93"/>
    </location>
</feature>
<evidence type="ECO:0000256" key="2">
    <source>
        <dbReference type="ARBA" id="ARBA00022692"/>
    </source>
</evidence>
<evidence type="ECO:0008006" key="9">
    <source>
        <dbReference type="Google" id="ProtNLM"/>
    </source>
</evidence>
<evidence type="ECO:0000256" key="3">
    <source>
        <dbReference type="ARBA" id="ARBA00022989"/>
    </source>
</evidence>
<evidence type="ECO:0000256" key="6">
    <source>
        <dbReference type="SAM" id="Phobius"/>
    </source>
</evidence>
<dbReference type="AlphaFoldDB" id="A0A0J0XV71"/>
<feature type="compositionally biased region" description="Polar residues" evidence="5">
    <location>
        <begin position="56"/>
        <end position="65"/>
    </location>
</feature>
<dbReference type="Proteomes" id="UP000053611">
    <property type="component" value="Unassembled WGS sequence"/>
</dbReference>
<keyword evidence="3 6" id="KW-1133">Transmembrane helix</keyword>
<keyword evidence="4 6" id="KW-0472">Membrane</keyword>
<dbReference type="GO" id="GO:0071944">
    <property type="term" value="C:cell periphery"/>
    <property type="evidence" value="ECO:0007669"/>
    <property type="project" value="UniProtKB-ARBA"/>
</dbReference>
<proteinExistence type="predicted"/>
<name>A0A0J0XV71_9TREE</name>
<comment type="subcellular location">
    <subcellularLocation>
        <location evidence="1">Membrane</location>
        <topology evidence="1">Single-pass membrane protein</topology>
    </subcellularLocation>
</comment>
<gene>
    <name evidence="7" type="ORF">CC85DRAFT_168510</name>
</gene>
<evidence type="ECO:0000256" key="1">
    <source>
        <dbReference type="ARBA" id="ARBA00004167"/>
    </source>
</evidence>
<protein>
    <recommendedName>
        <fullName evidence="9">Mid2 domain-containing protein</fullName>
    </recommendedName>
</protein>
<accession>A0A0J0XV71</accession>
<keyword evidence="2 6" id="KW-0812">Transmembrane</keyword>